<dbReference type="Proteomes" id="UP000250078">
    <property type="component" value="Unassembled WGS sequence"/>
</dbReference>
<accession>A0ACC8EQ49</accession>
<protein>
    <submittedName>
        <fullName evidence="1">HET-domain-containing protein</fullName>
    </submittedName>
</protein>
<evidence type="ECO:0000313" key="2">
    <source>
        <dbReference type="Proteomes" id="UP000250078"/>
    </source>
</evidence>
<proteinExistence type="predicted"/>
<name>A0ACC8EQ49_9PEZI</name>
<keyword evidence="2" id="KW-1185">Reference proteome</keyword>
<dbReference type="EMBL" id="KV748243">
    <property type="protein sequence ID" value="OCK88359.1"/>
    <property type="molecule type" value="Genomic_DNA"/>
</dbReference>
<reference evidence="1 2" key="1">
    <citation type="journal article" date="2016" name="Nat. Commun.">
        <title>Ectomycorrhizal ecology is imprinted in the genome of the dominant symbiotic fungus Cenococcum geophilum.</title>
        <authorList>
            <consortium name="DOE Joint Genome Institute"/>
            <person name="Peter M."/>
            <person name="Kohler A."/>
            <person name="Ohm R.A."/>
            <person name="Kuo A."/>
            <person name="Krutzmann J."/>
            <person name="Morin E."/>
            <person name="Arend M."/>
            <person name="Barry K.W."/>
            <person name="Binder M."/>
            <person name="Choi C."/>
            <person name="Clum A."/>
            <person name="Copeland A."/>
            <person name="Grisel N."/>
            <person name="Haridas S."/>
            <person name="Kipfer T."/>
            <person name="LaButti K."/>
            <person name="Lindquist E."/>
            <person name="Lipzen A."/>
            <person name="Maire R."/>
            <person name="Meier B."/>
            <person name="Mihaltcheva S."/>
            <person name="Molinier V."/>
            <person name="Murat C."/>
            <person name="Poggeler S."/>
            <person name="Quandt C.A."/>
            <person name="Sperisen C."/>
            <person name="Tritt A."/>
            <person name="Tisserant E."/>
            <person name="Crous P.W."/>
            <person name="Henrissat B."/>
            <person name="Nehls U."/>
            <person name="Egli S."/>
            <person name="Spatafora J.W."/>
            <person name="Grigoriev I.V."/>
            <person name="Martin F.M."/>
        </authorList>
    </citation>
    <scope>NUCLEOTIDE SEQUENCE [LARGE SCALE GENOMIC DNA]</scope>
    <source>
        <strain evidence="1 2">1.58</strain>
    </source>
</reference>
<sequence>MDQTAAIIKSNKRKRSKLDSSRGLSPQNNHKSKRRIYKKRKLGDRLVPRLDVDSTSSSSPKPSAPKSEETTDIEPEYKYDPFLKTAGIRLLILHGGNKAANIECSLVFRKNEEYEALSYVWSQESSSNDLTSPPMIKIRTESGTARFVVSSNLLAALKELRHEHKPRRFWVDAICINQNDPAEKSAQVPLMGEIYSAATNVIVWLGEDTHESPIALALMQKIRYLKSFDQFVEKHTRCEEWEALTDLMRRPWFSRRWVVQEIALAKEATLHCGAYKIKWSEFADAVALFEEMAGRVRRKFKESVAHNHHSDYLGDVKALSASRLVNVTTNLVRRSDDGLVLKRLFSLESLVSTLTPFEATVPHDIIYAVLSLAKDTSGSVVDPVHGDTLVSPTTIAATVPIVTGRTPEVTSVLKRVVFGLKVHKYPVNYDKSFYEVCRDFLEFTTKKSHSIDILCRPWAPEGCPNLPSWIKTVHYTPYGPRLDNFLSRKHADTLVGLPKQGVRTYSASREYPGEWSFSKNAAVPSLSIRGFILDTVARTKDSARSGVIPDSWMKFGGWLSGEKSQRECFWRTMVADRGPRGENPPTYYELACTNLLQERVRDDDINTGQIIERINSSILIEFTERLQSVIWGRKLIKTKAHSFIGLGPSKPKGVKKGDFVCILCGCSVPVLLRRVKDTPYFIFIGECYIHGMMDGEAFGIKNTENIDYEMFEIR</sequence>
<evidence type="ECO:0000313" key="1">
    <source>
        <dbReference type="EMBL" id="OCK88359.1"/>
    </source>
</evidence>
<organism evidence="1 2">
    <name type="scientific">Cenococcum geophilum 1.58</name>
    <dbReference type="NCBI Taxonomy" id="794803"/>
    <lineage>
        <taxon>Eukaryota</taxon>
        <taxon>Fungi</taxon>
        <taxon>Dikarya</taxon>
        <taxon>Ascomycota</taxon>
        <taxon>Pezizomycotina</taxon>
        <taxon>Dothideomycetes</taxon>
        <taxon>Pleosporomycetidae</taxon>
        <taxon>Gloniales</taxon>
        <taxon>Gloniaceae</taxon>
        <taxon>Cenococcum</taxon>
    </lineage>
</organism>
<gene>
    <name evidence="1" type="ORF">K441DRAFT_311834</name>
</gene>